<dbReference type="SMART" id="SM00906">
    <property type="entry name" value="Fungal_trans"/>
    <property type="match status" value="1"/>
</dbReference>
<dbReference type="PROSITE" id="PS50048">
    <property type="entry name" value="ZN2_CY6_FUNGAL_2"/>
    <property type="match status" value="1"/>
</dbReference>
<dbReference type="GO" id="GO:0006351">
    <property type="term" value="P:DNA-templated transcription"/>
    <property type="evidence" value="ECO:0007669"/>
    <property type="project" value="InterPro"/>
</dbReference>
<dbReference type="EMBL" id="FJOG01000044">
    <property type="protein sequence ID" value="CZR67441.1"/>
    <property type="molecule type" value="Genomic_DNA"/>
</dbReference>
<gene>
    <name evidence="6" type="ORF">PAC_17340</name>
</gene>
<proteinExistence type="predicted"/>
<keyword evidence="4" id="KW-0539">Nucleus</keyword>
<sequence length="610" mass="68734">MESRRRPTMSCGNCRSRKVKCIKPNLEPCQRCQRLGKQCVTTGEGYARPYYYTSKEKYELIARVIQHFVPSATLDTEGLRQIIDTFDQHSRGPGPSSVGKTVEADAQNVLPPPNTPSLPDGLDEDEGAMLDDAMNILRYESGSSTAVFHQKICSSMLTSHCPFSSVKTMRREGIQDGQIVESAHASDLPKRTILEAAAGRFFAEVNSVIFVMSEDLFQYRLDNIYSTRQNCSNSFLAILYLVLALGEKSEIYFKAACSLFDKSIEEGSEESIQVVMLTVLYRQNRNQRNLAWILLGIGIRIAQSLGLHLTDGFQKEHSAYRAQCKRRLWFSLYELEQLLACALGKPSSIMEIDMLPGREMEVYTSAFTPLGYGAQTAAFGNIIRCICSHMYLGTQNRIPMETTTSALINQVEVWWNALPDYLRYTHLSAPSYSRAIWCLGLRYNYALMLITRRYLLQSLLSGSDCTAEVVSRTEVCERASDRSTAILLDMAKNDMISDLIWFDTHIILCNNVVLYLQSLRHASSPTHWKQLRDFIPLLKLTRNSRLGEYTLRCTEALLAEVESNSASECPLASFDCSPMAAFLESADDNLMTFFDQPDGLDYSDVHFTGS</sequence>
<dbReference type="STRING" id="576137.A0A1L7XQV9"/>
<keyword evidence="7" id="KW-1185">Reference proteome</keyword>
<dbReference type="GO" id="GO:0000981">
    <property type="term" value="F:DNA-binding transcription factor activity, RNA polymerase II-specific"/>
    <property type="evidence" value="ECO:0007669"/>
    <property type="project" value="InterPro"/>
</dbReference>
<dbReference type="Pfam" id="PF00172">
    <property type="entry name" value="Zn_clus"/>
    <property type="match status" value="1"/>
</dbReference>
<dbReference type="AlphaFoldDB" id="A0A1L7XQV9"/>
<evidence type="ECO:0000259" key="5">
    <source>
        <dbReference type="PROSITE" id="PS50048"/>
    </source>
</evidence>
<dbReference type="GO" id="GO:0008270">
    <property type="term" value="F:zinc ion binding"/>
    <property type="evidence" value="ECO:0007669"/>
    <property type="project" value="InterPro"/>
</dbReference>
<accession>A0A1L7XQV9</accession>
<evidence type="ECO:0000256" key="4">
    <source>
        <dbReference type="ARBA" id="ARBA00023242"/>
    </source>
</evidence>
<evidence type="ECO:0000256" key="2">
    <source>
        <dbReference type="ARBA" id="ARBA00023015"/>
    </source>
</evidence>
<keyword evidence="1" id="KW-0479">Metal-binding</keyword>
<dbReference type="PANTHER" id="PTHR47424">
    <property type="entry name" value="REGULATORY PROTEIN GAL4"/>
    <property type="match status" value="1"/>
</dbReference>
<dbReference type="InterPro" id="IPR051127">
    <property type="entry name" value="Fungal_SecMet_Regulators"/>
</dbReference>
<name>A0A1L7XQV9_9HELO</name>
<dbReference type="InterPro" id="IPR036864">
    <property type="entry name" value="Zn2-C6_fun-type_DNA-bd_sf"/>
</dbReference>
<reference evidence="6 7" key="1">
    <citation type="submission" date="2016-03" db="EMBL/GenBank/DDBJ databases">
        <authorList>
            <person name="Ploux O."/>
        </authorList>
    </citation>
    <scope>NUCLEOTIDE SEQUENCE [LARGE SCALE GENOMIC DNA]</scope>
    <source>
        <strain evidence="6 7">UAMH 11012</strain>
    </source>
</reference>
<evidence type="ECO:0000256" key="1">
    <source>
        <dbReference type="ARBA" id="ARBA00022723"/>
    </source>
</evidence>
<dbReference type="OrthoDB" id="310895at2759"/>
<keyword evidence="3" id="KW-0804">Transcription</keyword>
<keyword evidence="2" id="KW-0805">Transcription regulation</keyword>
<dbReference type="InterPro" id="IPR001138">
    <property type="entry name" value="Zn2Cys6_DnaBD"/>
</dbReference>
<dbReference type="SUPFAM" id="SSF57701">
    <property type="entry name" value="Zn2/Cys6 DNA-binding domain"/>
    <property type="match status" value="1"/>
</dbReference>
<dbReference type="Proteomes" id="UP000184330">
    <property type="component" value="Unassembled WGS sequence"/>
</dbReference>
<dbReference type="PROSITE" id="PS00463">
    <property type="entry name" value="ZN2_CY6_FUNGAL_1"/>
    <property type="match status" value="1"/>
</dbReference>
<evidence type="ECO:0000256" key="3">
    <source>
        <dbReference type="ARBA" id="ARBA00023163"/>
    </source>
</evidence>
<dbReference type="GO" id="GO:0003677">
    <property type="term" value="F:DNA binding"/>
    <property type="evidence" value="ECO:0007669"/>
    <property type="project" value="InterPro"/>
</dbReference>
<dbReference type="Pfam" id="PF04082">
    <property type="entry name" value="Fungal_trans"/>
    <property type="match status" value="1"/>
</dbReference>
<dbReference type="Gene3D" id="4.10.240.10">
    <property type="entry name" value="Zn(2)-C6 fungal-type DNA-binding domain"/>
    <property type="match status" value="1"/>
</dbReference>
<dbReference type="InterPro" id="IPR007219">
    <property type="entry name" value="XnlR_reg_dom"/>
</dbReference>
<dbReference type="PANTHER" id="PTHR47424:SF6">
    <property type="entry name" value="PROLINE UTILIZATION TRANS-ACTIVATOR"/>
    <property type="match status" value="1"/>
</dbReference>
<dbReference type="CDD" id="cd00067">
    <property type="entry name" value="GAL4"/>
    <property type="match status" value="1"/>
</dbReference>
<protein>
    <recommendedName>
        <fullName evidence="5">Zn(2)-C6 fungal-type domain-containing protein</fullName>
    </recommendedName>
</protein>
<evidence type="ECO:0000313" key="7">
    <source>
        <dbReference type="Proteomes" id="UP000184330"/>
    </source>
</evidence>
<dbReference type="CDD" id="cd12148">
    <property type="entry name" value="fungal_TF_MHR"/>
    <property type="match status" value="1"/>
</dbReference>
<dbReference type="SMART" id="SM00066">
    <property type="entry name" value="GAL4"/>
    <property type="match status" value="1"/>
</dbReference>
<evidence type="ECO:0000313" key="6">
    <source>
        <dbReference type="EMBL" id="CZR67441.1"/>
    </source>
</evidence>
<feature type="domain" description="Zn(2)-C6 fungal-type" evidence="5">
    <location>
        <begin position="10"/>
        <end position="41"/>
    </location>
</feature>
<organism evidence="6 7">
    <name type="scientific">Phialocephala subalpina</name>
    <dbReference type="NCBI Taxonomy" id="576137"/>
    <lineage>
        <taxon>Eukaryota</taxon>
        <taxon>Fungi</taxon>
        <taxon>Dikarya</taxon>
        <taxon>Ascomycota</taxon>
        <taxon>Pezizomycotina</taxon>
        <taxon>Leotiomycetes</taxon>
        <taxon>Helotiales</taxon>
        <taxon>Mollisiaceae</taxon>
        <taxon>Phialocephala</taxon>
        <taxon>Phialocephala fortinii species complex</taxon>
    </lineage>
</organism>